<dbReference type="Proteomes" id="UP000664109">
    <property type="component" value="Unassembled WGS sequence"/>
</dbReference>
<feature type="region of interest" description="Disordered" evidence="1">
    <location>
        <begin position="1"/>
        <end position="28"/>
    </location>
</feature>
<dbReference type="CDD" id="cd00090">
    <property type="entry name" value="HTH_ARSR"/>
    <property type="match status" value="1"/>
</dbReference>
<gene>
    <name evidence="2" type="ORF">JE024_35720</name>
</gene>
<keyword evidence="3" id="KW-1185">Reference proteome</keyword>
<dbReference type="SUPFAM" id="SSF46785">
    <property type="entry name" value="Winged helix' DNA-binding domain"/>
    <property type="match status" value="1"/>
</dbReference>
<comment type="caution">
    <text evidence="2">The sequence shown here is derived from an EMBL/GenBank/DDBJ whole genome shotgun (WGS) entry which is preliminary data.</text>
</comment>
<sequence>MHKLLVHGDQDSVYSSSTNQRGGKNTAASDHAWAMTRALAADAVRVGWDRASFVQVLVDGPYKAGHHARTIQHRRGYDRAAEWVRRAWDGAREYVRGTDRISSRQSFHAALASFRSRVERTPWRGLAGKTDLRNLIARMDICTRSGGWDHTVSERELAERMGCSRTTARSSNQRLLTARLLRRIDRGSATEGARWMLISPLHNSSHPRTTPQGPKAGGAMSGSTLIRAMSEADISSLAAAQLMHLDAFAHFGLGGSGLAIIAALAERGGQTVQELQGTASISRPTAYRQLRRLTELGLVLREGEIYGLSPDAVGGIGTPTPVCPEHVSRWAAAADRLGTAGTAERRRRMHDAHRASWVRERQRLAERRATASVGHLHPAEARPEYLNADGVPLNPSTGEAHEDLYVARDSRWVWHDIEAFVSY</sequence>
<feature type="compositionally biased region" description="Polar residues" evidence="1">
    <location>
        <begin position="201"/>
        <end position="212"/>
    </location>
</feature>
<proteinExistence type="predicted"/>
<evidence type="ECO:0000313" key="2">
    <source>
        <dbReference type="EMBL" id="MBM9623937.1"/>
    </source>
</evidence>
<feature type="region of interest" description="Disordered" evidence="1">
    <location>
        <begin position="201"/>
        <end position="221"/>
    </location>
</feature>
<reference evidence="2 3" key="1">
    <citation type="journal article" date="2016" name="Arch. Microbiol.">
        <title>Streptomyces zhihengii sp. nov., isolated from rhizospheric soil of Psammosilene tunicoides.</title>
        <authorList>
            <person name="Huang M.J."/>
            <person name="Fei J.J."/>
            <person name="Salam N."/>
            <person name="Kim C.J."/>
            <person name="Hozzein W.N."/>
            <person name="Xiao M."/>
            <person name="Huang H.Q."/>
            <person name="Li W.J."/>
        </authorList>
    </citation>
    <scope>NUCLEOTIDE SEQUENCE [LARGE SCALE GENOMIC DNA]</scope>
    <source>
        <strain evidence="2 3">YIM T102</strain>
    </source>
</reference>
<protein>
    <submittedName>
        <fullName evidence="2">Helix-turn-helix transcriptional regulator</fullName>
    </submittedName>
</protein>
<dbReference type="Gene3D" id="1.10.10.10">
    <property type="entry name" value="Winged helix-like DNA-binding domain superfamily/Winged helix DNA-binding domain"/>
    <property type="match status" value="2"/>
</dbReference>
<feature type="compositionally biased region" description="Polar residues" evidence="1">
    <location>
        <begin position="12"/>
        <end position="28"/>
    </location>
</feature>
<dbReference type="InterPro" id="IPR036388">
    <property type="entry name" value="WH-like_DNA-bd_sf"/>
</dbReference>
<accession>A0ABS2V433</accession>
<name>A0ABS2V433_9ACTN</name>
<evidence type="ECO:0000256" key="1">
    <source>
        <dbReference type="SAM" id="MobiDB-lite"/>
    </source>
</evidence>
<dbReference type="EMBL" id="JAFEJA010000002">
    <property type="protein sequence ID" value="MBM9623937.1"/>
    <property type="molecule type" value="Genomic_DNA"/>
</dbReference>
<feature type="compositionally biased region" description="Basic and acidic residues" evidence="1">
    <location>
        <begin position="1"/>
        <end position="10"/>
    </location>
</feature>
<dbReference type="InterPro" id="IPR011991">
    <property type="entry name" value="ArsR-like_HTH"/>
</dbReference>
<evidence type="ECO:0000313" key="3">
    <source>
        <dbReference type="Proteomes" id="UP000664109"/>
    </source>
</evidence>
<dbReference type="InterPro" id="IPR036390">
    <property type="entry name" value="WH_DNA-bd_sf"/>
</dbReference>
<organism evidence="2 3">
    <name type="scientific">Streptomyces zhihengii</name>
    <dbReference type="NCBI Taxonomy" id="1818004"/>
    <lineage>
        <taxon>Bacteria</taxon>
        <taxon>Bacillati</taxon>
        <taxon>Actinomycetota</taxon>
        <taxon>Actinomycetes</taxon>
        <taxon>Kitasatosporales</taxon>
        <taxon>Streptomycetaceae</taxon>
        <taxon>Streptomyces</taxon>
    </lineage>
</organism>
<dbReference type="RefSeq" id="WP_205377999.1">
    <property type="nucleotide sequence ID" value="NZ_JAFEJA010000002.1"/>
</dbReference>
<dbReference type="Pfam" id="PF12840">
    <property type="entry name" value="HTH_20"/>
    <property type="match status" value="1"/>
</dbReference>